<dbReference type="AlphaFoldDB" id="B7Q195"/>
<dbReference type="PaxDb" id="6945-B7Q195"/>
<dbReference type="PROSITE" id="PS51843">
    <property type="entry name" value="NR_LBD"/>
    <property type="match status" value="1"/>
</dbReference>
<dbReference type="EMBL" id="ABJB010478492">
    <property type="status" value="NOT_ANNOTATED_CDS"/>
    <property type="molecule type" value="Genomic_DNA"/>
</dbReference>
<dbReference type="VEuPathDB" id="VectorBase:ISCW010278"/>
<dbReference type="GO" id="GO:0030154">
    <property type="term" value="P:cell differentiation"/>
    <property type="evidence" value="ECO:0000318"/>
    <property type="project" value="GO_Central"/>
</dbReference>
<dbReference type="SUPFAM" id="SSF48508">
    <property type="entry name" value="Nuclear receptor ligand-binding domain"/>
    <property type="match status" value="1"/>
</dbReference>
<dbReference type="Gene3D" id="1.10.565.10">
    <property type="entry name" value="Retinoid X Receptor"/>
    <property type="match status" value="1"/>
</dbReference>
<feature type="compositionally biased region" description="Basic and acidic residues" evidence="4">
    <location>
        <begin position="9"/>
        <end position="23"/>
    </location>
</feature>
<dbReference type="PANTHER" id="PTHR24083">
    <property type="entry name" value="NUCLEAR HORMONE RECEPTOR"/>
    <property type="match status" value="1"/>
</dbReference>
<dbReference type="InterPro" id="IPR000536">
    <property type="entry name" value="Nucl_hrmn_rcpt_lig-bd"/>
</dbReference>
<dbReference type="GO" id="GO:0004879">
    <property type="term" value="F:nuclear receptor activity"/>
    <property type="evidence" value="ECO:0000318"/>
    <property type="project" value="GO_Central"/>
</dbReference>
<dbReference type="FunFam" id="1.10.565.10:FF:000011">
    <property type="entry name" value="Nuclear receptor subfamily 5, group A, member 2"/>
    <property type="match status" value="1"/>
</dbReference>
<proteinExistence type="evidence at protein level"/>
<evidence type="ECO:0000259" key="5">
    <source>
        <dbReference type="PROSITE" id="PS51843"/>
    </source>
</evidence>
<keyword evidence="3 6" id="KW-0675">Receptor</keyword>
<keyword evidence="1" id="KW-0805">Transcription regulation</keyword>
<name>B7Q195_IXOSC</name>
<reference evidence="6 8" key="1">
    <citation type="submission" date="2008-03" db="EMBL/GenBank/DDBJ databases">
        <title>Annotation of Ixodes scapularis.</title>
        <authorList>
            <consortium name="Ixodes scapularis Genome Project Consortium"/>
            <person name="Caler E."/>
            <person name="Hannick L.I."/>
            <person name="Bidwell S."/>
            <person name="Joardar V."/>
            <person name="Thiagarajan M."/>
            <person name="Amedeo P."/>
            <person name="Galinsky K.J."/>
            <person name="Schobel S."/>
            <person name="Inman J."/>
            <person name="Hostetler J."/>
            <person name="Miller J."/>
            <person name="Hammond M."/>
            <person name="Megy K."/>
            <person name="Lawson D."/>
            <person name="Kodira C."/>
            <person name="Sutton G."/>
            <person name="Meyer J."/>
            <person name="Hill C.A."/>
            <person name="Birren B."/>
            <person name="Nene V."/>
            <person name="Collins F."/>
            <person name="Alarcon-Chaidez F."/>
            <person name="Wikel S."/>
            <person name="Strausberg R."/>
        </authorList>
    </citation>
    <scope>NUCLEOTIDE SEQUENCE [LARGE SCALE GENOMIC DNA]</scope>
    <source>
        <strain evidence="8">Wikel</strain>
        <strain evidence="6">Wikel colony</strain>
    </source>
</reference>
<evidence type="ECO:0007829" key="9">
    <source>
        <dbReference type="PeptideAtlas" id="B7Q195"/>
    </source>
</evidence>
<keyword evidence="2" id="KW-0804">Transcription</keyword>
<dbReference type="EMBL" id="ABJB010157000">
    <property type="status" value="NOT_ANNOTATED_CDS"/>
    <property type="molecule type" value="Genomic_DNA"/>
</dbReference>
<organism>
    <name type="scientific">Ixodes scapularis</name>
    <name type="common">Black-legged tick</name>
    <name type="synonym">Deer tick</name>
    <dbReference type="NCBI Taxonomy" id="6945"/>
    <lineage>
        <taxon>Eukaryota</taxon>
        <taxon>Metazoa</taxon>
        <taxon>Ecdysozoa</taxon>
        <taxon>Arthropoda</taxon>
        <taxon>Chelicerata</taxon>
        <taxon>Arachnida</taxon>
        <taxon>Acari</taxon>
        <taxon>Parasitiformes</taxon>
        <taxon>Ixodida</taxon>
        <taxon>Ixodoidea</taxon>
        <taxon>Ixodidae</taxon>
        <taxon>Ixodinae</taxon>
        <taxon>Ixodes</taxon>
    </lineage>
</organism>
<dbReference type="EMBL" id="ABJB010167633">
    <property type="status" value="NOT_ANNOTATED_CDS"/>
    <property type="molecule type" value="Genomic_DNA"/>
</dbReference>
<feature type="region of interest" description="Disordered" evidence="4">
    <location>
        <begin position="1"/>
        <end position="23"/>
    </location>
</feature>
<evidence type="ECO:0000313" key="7">
    <source>
        <dbReference type="EnsemblMetazoa" id="ISCW010278-PA"/>
    </source>
</evidence>
<dbReference type="HOGENOM" id="CLU_007368_16_2_1"/>
<evidence type="ECO:0000313" key="8">
    <source>
        <dbReference type="Proteomes" id="UP000001555"/>
    </source>
</evidence>
<evidence type="ECO:0000256" key="1">
    <source>
        <dbReference type="ARBA" id="ARBA00023015"/>
    </source>
</evidence>
<dbReference type="SMART" id="SM00430">
    <property type="entry name" value="HOLI"/>
    <property type="match status" value="1"/>
</dbReference>
<dbReference type="Pfam" id="PF00104">
    <property type="entry name" value="Hormone_recep"/>
    <property type="match status" value="1"/>
</dbReference>
<dbReference type="EMBL" id="ABJB010284648">
    <property type="status" value="NOT_ANNOTATED_CDS"/>
    <property type="molecule type" value="Genomic_DNA"/>
</dbReference>
<dbReference type="InterPro" id="IPR001723">
    <property type="entry name" value="Nuclear_hrmn_rcpt"/>
</dbReference>
<protein>
    <submittedName>
        <fullName evidence="6 7">Developmental orphan receptor, putative</fullName>
    </submittedName>
</protein>
<dbReference type="EMBL" id="ABJB010761662">
    <property type="status" value="NOT_ANNOTATED_CDS"/>
    <property type="molecule type" value="Genomic_DNA"/>
</dbReference>
<dbReference type="GO" id="GO:0000978">
    <property type="term" value="F:RNA polymerase II cis-regulatory region sequence-specific DNA binding"/>
    <property type="evidence" value="ECO:0000318"/>
    <property type="project" value="GO_Central"/>
</dbReference>
<dbReference type="InParanoid" id="B7Q195"/>
<evidence type="ECO:0000256" key="2">
    <source>
        <dbReference type="ARBA" id="ARBA00023163"/>
    </source>
</evidence>
<feature type="domain" description="NR LBD" evidence="5">
    <location>
        <begin position="190"/>
        <end position="417"/>
    </location>
</feature>
<sequence>MGMRADSVQSERKPSTDSSLRAEKGAGLRSLLEKLPARLQFHFPLCQSSSGEARPLPKALCKVSDKGALRIQDPEHPRGRHIGSDVFVRGYRGNVIVDRQKNAELDSVWRRVGEVTQLLPEISNVVVIVDFCRSHCLIFQAKSHLTEAIGTVGPQLSAYTQLGEQLSHHTLFVEGLEHCRSRLSPPPSNSWGPLVSEELVPFRLTLPESPPGGALNVHYVCESASRLLFRSLHWARSLPAFEELPMSLQLTLVRSAWSELFTLGLAQCAEQLSLPALLSALASHLRTASPKNGGSGTSQRGLVAEHVATLQRLVGALQRLRLDDREYALLRVMVLFCPDRPGVERSWCGRLEQLQERACQELRARSGPDWEQRLPRLLLRLSAVRSLRPALTEELFFAGLIGSVRIDSILPYILRMEPHQMEPGALQEAAS</sequence>
<accession>B7Q195</accession>
<evidence type="ECO:0000313" key="6">
    <source>
        <dbReference type="EMBL" id="EEC12617.1"/>
    </source>
</evidence>
<dbReference type="GO" id="GO:0006357">
    <property type="term" value="P:regulation of transcription by RNA polymerase II"/>
    <property type="evidence" value="ECO:0000318"/>
    <property type="project" value="GO_Central"/>
</dbReference>
<dbReference type="InterPro" id="IPR050274">
    <property type="entry name" value="Nuclear_hormone_rcpt_NR2"/>
</dbReference>
<dbReference type="PRINTS" id="PR00398">
    <property type="entry name" value="STRDHORMONER"/>
</dbReference>
<dbReference type="EMBL" id="DS836446">
    <property type="protein sequence ID" value="EEC12617.1"/>
    <property type="molecule type" value="Genomic_DNA"/>
</dbReference>
<dbReference type="STRING" id="6945.B7Q195"/>
<dbReference type="VEuPathDB" id="VectorBase:ISCI010278"/>
<dbReference type="EMBL" id="ABJB011061759">
    <property type="status" value="NOT_ANNOTATED_CDS"/>
    <property type="molecule type" value="Genomic_DNA"/>
</dbReference>
<dbReference type="EnsemblMetazoa" id="ISCW010278-RA">
    <property type="protein sequence ID" value="ISCW010278-PA"/>
    <property type="gene ID" value="ISCW010278"/>
</dbReference>
<dbReference type="Proteomes" id="UP000001555">
    <property type="component" value="Unassembled WGS sequence"/>
</dbReference>
<gene>
    <name evidence="6" type="ORF">IscW_ISCW010278</name>
</gene>
<keyword evidence="9" id="KW-1267">Proteomics identification</keyword>
<evidence type="ECO:0000256" key="3">
    <source>
        <dbReference type="ARBA" id="ARBA00023170"/>
    </source>
</evidence>
<reference evidence="7" key="2">
    <citation type="submission" date="2020-05" db="UniProtKB">
        <authorList>
            <consortium name="EnsemblMetazoa"/>
        </authorList>
    </citation>
    <scope>IDENTIFICATION</scope>
    <source>
        <strain evidence="7">wikel</strain>
    </source>
</reference>
<dbReference type="VEuPathDB" id="VectorBase:ISCP_026333"/>
<evidence type="ECO:0000256" key="4">
    <source>
        <dbReference type="SAM" id="MobiDB-lite"/>
    </source>
</evidence>
<dbReference type="OrthoDB" id="40902at2759"/>
<dbReference type="InterPro" id="IPR035500">
    <property type="entry name" value="NHR-like_dom_sf"/>
</dbReference>
<keyword evidence="8" id="KW-1185">Reference proteome</keyword>